<dbReference type="PRINTS" id="PR00773">
    <property type="entry name" value="GRPEPROTEIN"/>
</dbReference>
<dbReference type="SUPFAM" id="SSF58014">
    <property type="entry name" value="Coiled-coil domain of nucleotide exchange factor GrpE"/>
    <property type="match status" value="1"/>
</dbReference>
<dbReference type="GO" id="GO:0005737">
    <property type="term" value="C:cytoplasm"/>
    <property type="evidence" value="ECO:0007669"/>
    <property type="project" value="UniProtKB-SubCell"/>
</dbReference>
<comment type="subcellular location">
    <subcellularLocation>
        <location evidence="4">Cytoplasm</location>
    </subcellularLocation>
</comment>
<dbReference type="GO" id="GO:0006457">
    <property type="term" value="P:protein folding"/>
    <property type="evidence" value="ECO:0007669"/>
    <property type="project" value="InterPro"/>
</dbReference>
<dbReference type="AlphaFoldDB" id="A0A5C0UDR6"/>
<keyword evidence="6" id="KW-0175">Coiled coil</keyword>
<comment type="function">
    <text evidence="4">Participates actively in the response to hyperosmotic and heat shock by preventing the aggregation of stress-denatured proteins, in association with DnaK and GrpE. It is the nucleotide exchange factor for DnaK and may function as a thermosensor. Unfolded proteins bind initially to DnaJ; upon interaction with the DnaJ-bound protein, DnaK hydrolyzes its bound ATP, resulting in the formation of a stable complex. GrpE releases ADP from DnaK; ATP binding to DnaK triggers the release of the substrate protein, thus completing the reaction cycle. Several rounds of ATP-dependent interactions between DnaJ, DnaK and GrpE are required for fully efficient folding.</text>
</comment>
<evidence type="ECO:0000256" key="3">
    <source>
        <dbReference type="ARBA" id="ARBA00023186"/>
    </source>
</evidence>
<reference evidence="7 8" key="1">
    <citation type="submission" date="2019-08" db="EMBL/GenBank/DDBJ databases">
        <title>Highly reduced genomes of protist endosymbionts show evolutionary convergence.</title>
        <authorList>
            <person name="George E."/>
            <person name="Husnik F."/>
            <person name="Tashyreva D."/>
            <person name="Prokopchuk G."/>
            <person name="Horak A."/>
            <person name="Kwong W.K."/>
            <person name="Lukes J."/>
            <person name="Keeling P.J."/>
        </authorList>
    </citation>
    <scope>NUCLEOTIDE SEQUENCE [LARGE SCALE GENOMIC DNA]</scope>
    <source>
        <strain evidence="7">1605</strain>
    </source>
</reference>
<proteinExistence type="inferred from homology"/>
<evidence type="ECO:0000256" key="6">
    <source>
        <dbReference type="SAM" id="Coils"/>
    </source>
</evidence>
<dbReference type="GO" id="GO:0051087">
    <property type="term" value="F:protein-folding chaperone binding"/>
    <property type="evidence" value="ECO:0007669"/>
    <property type="project" value="InterPro"/>
</dbReference>
<dbReference type="GO" id="GO:0000774">
    <property type="term" value="F:adenyl-nucleotide exchange factor activity"/>
    <property type="evidence" value="ECO:0007669"/>
    <property type="project" value="InterPro"/>
</dbReference>
<dbReference type="RefSeq" id="WP_148980985.1">
    <property type="nucleotide sequence ID" value="NZ_CP043315.1"/>
</dbReference>
<evidence type="ECO:0000313" key="7">
    <source>
        <dbReference type="EMBL" id="QEK38138.1"/>
    </source>
</evidence>
<dbReference type="GO" id="GO:0042803">
    <property type="term" value="F:protein homodimerization activity"/>
    <property type="evidence" value="ECO:0007669"/>
    <property type="project" value="InterPro"/>
</dbReference>
<organism evidence="7 8">
    <name type="scientific">Candidatus Cytomitobacter indipagum</name>
    <dbReference type="NCBI Taxonomy" id="2601575"/>
    <lineage>
        <taxon>Bacteria</taxon>
        <taxon>Pseudomonadati</taxon>
        <taxon>Pseudomonadota</taxon>
        <taxon>Alphaproteobacteria</taxon>
        <taxon>Holosporales</taxon>
        <taxon>Holosporaceae</taxon>
        <taxon>Candidatus Cytomitobacter</taxon>
    </lineage>
</organism>
<comment type="similarity">
    <text evidence="1 4 5">Belongs to the GrpE family.</text>
</comment>
<dbReference type="InterPro" id="IPR009012">
    <property type="entry name" value="GrpE_head"/>
</dbReference>
<gene>
    <name evidence="4" type="primary">grpE</name>
    <name evidence="7" type="ORF">FZC35_02005</name>
</gene>
<dbReference type="OrthoDB" id="9789811at2"/>
<keyword evidence="8" id="KW-1185">Reference proteome</keyword>
<protein>
    <recommendedName>
        <fullName evidence="4">Protein GrpE</fullName>
    </recommendedName>
    <alternativeName>
        <fullName evidence="4">HSP-70 cofactor</fullName>
    </alternativeName>
</protein>
<keyword evidence="3 4" id="KW-0143">Chaperone</keyword>
<dbReference type="InterPro" id="IPR000740">
    <property type="entry name" value="GrpE"/>
</dbReference>
<evidence type="ECO:0000256" key="5">
    <source>
        <dbReference type="RuleBase" id="RU004478"/>
    </source>
</evidence>
<dbReference type="HAMAP" id="MF_01151">
    <property type="entry name" value="GrpE"/>
    <property type="match status" value="1"/>
</dbReference>
<dbReference type="Gene3D" id="2.30.22.10">
    <property type="entry name" value="Head domain of nucleotide exchange factor GrpE"/>
    <property type="match status" value="1"/>
</dbReference>
<dbReference type="Gene3D" id="3.90.20.20">
    <property type="match status" value="1"/>
</dbReference>
<name>A0A5C0UDR6_9PROT</name>
<dbReference type="SUPFAM" id="SSF51064">
    <property type="entry name" value="Head domain of nucleotide exchange factor GrpE"/>
    <property type="match status" value="1"/>
</dbReference>
<dbReference type="Proteomes" id="UP000325155">
    <property type="component" value="Chromosome"/>
</dbReference>
<dbReference type="GO" id="GO:0051082">
    <property type="term" value="F:unfolded protein binding"/>
    <property type="evidence" value="ECO:0007669"/>
    <property type="project" value="TreeGrafter"/>
</dbReference>
<sequence length="191" mass="21945">MSVREIDFEKENFDSSDENLVNYAKELSGAVKEHESLIEKKESRIEELESSEKKLRNDWASALAEQKRLSEKMPEYIESRAKHVVNNFMLSVLEIVDNLELALRAAESDKNIHMGIQMIYKQTLSLLESKGVTQQLINVGDDFDPQKHEIIEENNSEYEKNKIIEVKSNGYMIKDEVLRHSRVSVSSGING</sequence>
<feature type="coiled-coil region" evidence="6">
    <location>
        <begin position="24"/>
        <end position="58"/>
    </location>
</feature>
<keyword evidence="4" id="KW-0963">Cytoplasm</keyword>
<dbReference type="PANTHER" id="PTHR21237:SF23">
    <property type="entry name" value="GRPE PROTEIN HOMOLOG, MITOCHONDRIAL"/>
    <property type="match status" value="1"/>
</dbReference>
<evidence type="ECO:0000256" key="4">
    <source>
        <dbReference type="HAMAP-Rule" id="MF_01151"/>
    </source>
</evidence>
<evidence type="ECO:0000256" key="1">
    <source>
        <dbReference type="ARBA" id="ARBA00009054"/>
    </source>
</evidence>
<evidence type="ECO:0000313" key="8">
    <source>
        <dbReference type="Proteomes" id="UP000325155"/>
    </source>
</evidence>
<comment type="subunit">
    <text evidence="4">Homodimer.</text>
</comment>
<dbReference type="KEGG" id="cip:FZC35_02005"/>
<evidence type="ECO:0000256" key="2">
    <source>
        <dbReference type="ARBA" id="ARBA00023016"/>
    </source>
</evidence>
<keyword evidence="2 4" id="KW-0346">Stress response</keyword>
<dbReference type="InterPro" id="IPR013805">
    <property type="entry name" value="GrpE_CC"/>
</dbReference>
<dbReference type="Pfam" id="PF01025">
    <property type="entry name" value="GrpE"/>
    <property type="match status" value="1"/>
</dbReference>
<dbReference type="PANTHER" id="PTHR21237">
    <property type="entry name" value="GRPE PROTEIN"/>
    <property type="match status" value="1"/>
</dbReference>
<accession>A0A5C0UDR6</accession>
<dbReference type="EMBL" id="CP043315">
    <property type="protein sequence ID" value="QEK38138.1"/>
    <property type="molecule type" value="Genomic_DNA"/>
</dbReference>